<evidence type="ECO:0000256" key="1">
    <source>
        <dbReference type="ARBA" id="ARBA00004141"/>
    </source>
</evidence>
<evidence type="ECO:0000256" key="5">
    <source>
        <dbReference type="ARBA" id="ARBA00023136"/>
    </source>
</evidence>
<dbReference type="PANTHER" id="PTHR10283:SF85">
    <property type="entry name" value="SODIUM-DEPENDENT HIGH-AFFINITY DICARBOXYLATE TRANSPORTER 3"/>
    <property type="match status" value="1"/>
</dbReference>
<feature type="domain" description="Citrate transporter-like" evidence="7">
    <location>
        <begin position="18"/>
        <end position="186"/>
    </location>
</feature>
<feature type="transmembrane region" description="Helical" evidence="6">
    <location>
        <begin position="149"/>
        <end position="172"/>
    </location>
</feature>
<name>A0A0K0D1N3_ANGCA</name>
<keyword evidence="2" id="KW-0813">Transport</keyword>
<dbReference type="PROSITE" id="PS01271">
    <property type="entry name" value="NA_SULFATE"/>
    <property type="match status" value="1"/>
</dbReference>
<sequence length="240" mass="26109">LLTNDRFFREIQKGCKDMSIGLVLCICISSSIGGTGTITGTPTNLVLAGQLPELFGSEVTMDYVTWFLFAFPLMCLTMAAAWCILMVFFLRKAPRNEVPRLMDWNTIQKRFPWDVVLLLGGGFALAAGVKDSGLAKLIGSFLSEGGNLPLWVLQLLTMLITTAVTNFCSNVATTTILTPIVATLAVELKTHPLNLMLPVTIMSSFAFILPVGTPPNAIVFSTGVVTARDVVSRFSDRFLH</sequence>
<dbReference type="GO" id="GO:0005886">
    <property type="term" value="C:plasma membrane"/>
    <property type="evidence" value="ECO:0007669"/>
    <property type="project" value="TreeGrafter"/>
</dbReference>
<dbReference type="PANTHER" id="PTHR10283">
    <property type="entry name" value="SOLUTE CARRIER FAMILY 13 MEMBER"/>
    <property type="match status" value="1"/>
</dbReference>
<accession>A0A0K0D1N3</accession>
<dbReference type="AlphaFoldDB" id="A0A0K0D1N3"/>
<feature type="transmembrane region" description="Helical" evidence="6">
    <location>
        <begin position="193"/>
        <end position="212"/>
    </location>
</feature>
<dbReference type="WBParaSite" id="ACAC_0000397801-mRNA-1">
    <property type="protein sequence ID" value="ACAC_0000397801-mRNA-1"/>
    <property type="gene ID" value="ACAC_0000397801"/>
</dbReference>
<dbReference type="GO" id="GO:0015141">
    <property type="term" value="F:succinate transmembrane transporter activity"/>
    <property type="evidence" value="ECO:0007669"/>
    <property type="project" value="TreeGrafter"/>
</dbReference>
<dbReference type="InterPro" id="IPR031312">
    <property type="entry name" value="Na/sul_symport_CS"/>
</dbReference>
<keyword evidence="8" id="KW-1185">Reference proteome</keyword>
<comment type="subcellular location">
    <subcellularLocation>
        <location evidence="1">Membrane</location>
        <topology evidence="1">Multi-pass membrane protein</topology>
    </subcellularLocation>
</comment>
<evidence type="ECO:0000256" key="2">
    <source>
        <dbReference type="ARBA" id="ARBA00022448"/>
    </source>
</evidence>
<keyword evidence="5 6" id="KW-0472">Membrane</keyword>
<dbReference type="InterPro" id="IPR004680">
    <property type="entry name" value="Cit_transptr-like_dom"/>
</dbReference>
<evidence type="ECO:0000256" key="4">
    <source>
        <dbReference type="ARBA" id="ARBA00022989"/>
    </source>
</evidence>
<reference evidence="9" key="2">
    <citation type="submission" date="2017-02" db="UniProtKB">
        <authorList>
            <consortium name="WormBaseParasite"/>
        </authorList>
    </citation>
    <scope>IDENTIFICATION</scope>
</reference>
<dbReference type="GO" id="GO:0015137">
    <property type="term" value="F:citrate transmembrane transporter activity"/>
    <property type="evidence" value="ECO:0007669"/>
    <property type="project" value="TreeGrafter"/>
</dbReference>
<proteinExistence type="predicted"/>
<dbReference type="Proteomes" id="UP000035642">
    <property type="component" value="Unassembled WGS sequence"/>
</dbReference>
<organism evidence="8 9">
    <name type="scientific">Angiostrongylus cantonensis</name>
    <name type="common">Rat lungworm</name>
    <dbReference type="NCBI Taxonomy" id="6313"/>
    <lineage>
        <taxon>Eukaryota</taxon>
        <taxon>Metazoa</taxon>
        <taxon>Ecdysozoa</taxon>
        <taxon>Nematoda</taxon>
        <taxon>Chromadorea</taxon>
        <taxon>Rhabditida</taxon>
        <taxon>Rhabditina</taxon>
        <taxon>Rhabditomorpha</taxon>
        <taxon>Strongyloidea</taxon>
        <taxon>Metastrongylidae</taxon>
        <taxon>Angiostrongylus</taxon>
    </lineage>
</organism>
<keyword evidence="3 6" id="KW-0812">Transmembrane</keyword>
<feature type="transmembrane region" description="Helical" evidence="6">
    <location>
        <begin position="63"/>
        <end position="90"/>
    </location>
</feature>
<evidence type="ECO:0000313" key="9">
    <source>
        <dbReference type="WBParaSite" id="ACAC_0000397801-mRNA-1"/>
    </source>
</evidence>
<feature type="transmembrane region" description="Helical" evidence="6">
    <location>
        <begin position="111"/>
        <end position="129"/>
    </location>
</feature>
<evidence type="ECO:0000313" key="8">
    <source>
        <dbReference type="Proteomes" id="UP000035642"/>
    </source>
</evidence>
<reference evidence="8" key="1">
    <citation type="submission" date="2012-09" db="EMBL/GenBank/DDBJ databases">
        <authorList>
            <person name="Martin A.A."/>
        </authorList>
    </citation>
    <scope>NUCLEOTIDE SEQUENCE</scope>
</reference>
<evidence type="ECO:0000256" key="6">
    <source>
        <dbReference type="SAM" id="Phobius"/>
    </source>
</evidence>
<evidence type="ECO:0000259" key="7">
    <source>
        <dbReference type="Pfam" id="PF03600"/>
    </source>
</evidence>
<dbReference type="Pfam" id="PF03600">
    <property type="entry name" value="CitMHS"/>
    <property type="match status" value="1"/>
</dbReference>
<evidence type="ECO:0000256" key="3">
    <source>
        <dbReference type="ARBA" id="ARBA00022692"/>
    </source>
</evidence>
<keyword evidence="4 6" id="KW-1133">Transmembrane helix</keyword>
<protein>
    <submittedName>
        <fullName evidence="9">CitMHS domain-containing protein</fullName>
    </submittedName>
</protein>
<dbReference type="STRING" id="6313.A0A0K0D1N3"/>
<feature type="transmembrane region" description="Helical" evidence="6">
    <location>
        <begin position="20"/>
        <end position="43"/>
    </location>
</feature>